<dbReference type="AlphaFoldDB" id="A0A848FJB4"/>
<dbReference type="SUPFAM" id="SSF56784">
    <property type="entry name" value="HAD-like"/>
    <property type="match status" value="1"/>
</dbReference>
<dbReference type="InterPro" id="IPR023214">
    <property type="entry name" value="HAD_sf"/>
</dbReference>
<dbReference type="Proteomes" id="UP000574067">
    <property type="component" value="Unassembled WGS sequence"/>
</dbReference>
<evidence type="ECO:0000313" key="1">
    <source>
        <dbReference type="EMBL" id="NML18399.1"/>
    </source>
</evidence>
<dbReference type="RefSeq" id="WP_169163294.1">
    <property type="nucleotide sequence ID" value="NZ_JABBFW010000031.1"/>
</dbReference>
<reference evidence="1 2" key="1">
    <citation type="submission" date="2020-04" db="EMBL/GenBank/DDBJ databases">
        <title>Azohydromonas sp. isolated from soil.</title>
        <authorList>
            <person name="Dahal R.H."/>
        </authorList>
    </citation>
    <scope>NUCLEOTIDE SEQUENCE [LARGE SCALE GENOMIC DNA]</scope>
    <source>
        <strain evidence="1 2">G-1-1-14</strain>
    </source>
</reference>
<dbReference type="Gene3D" id="3.40.50.1000">
    <property type="entry name" value="HAD superfamily/HAD-like"/>
    <property type="match status" value="1"/>
</dbReference>
<gene>
    <name evidence="1" type="ORF">HHL10_25855</name>
</gene>
<name>A0A848FJB4_9BURK</name>
<dbReference type="InterPro" id="IPR036412">
    <property type="entry name" value="HAD-like_sf"/>
</dbReference>
<dbReference type="Pfam" id="PF13419">
    <property type="entry name" value="HAD_2"/>
    <property type="match status" value="1"/>
</dbReference>
<dbReference type="GO" id="GO:0006281">
    <property type="term" value="P:DNA repair"/>
    <property type="evidence" value="ECO:0007669"/>
    <property type="project" value="TreeGrafter"/>
</dbReference>
<dbReference type="PANTHER" id="PTHR43434:SF13">
    <property type="entry name" value="PHOSPHOGLYCOLATE PHOSPHATASE"/>
    <property type="match status" value="1"/>
</dbReference>
<sequence>MSYQLFIFDFDGTLADSFPFFVEVFNDLARKHGFRCIEAQEVQALREHGAREVMKRVGMPAWKLPMVSASFIGLMKAQTRRIPLFEGMEAVLRQLAGAGVKLAVVSSNAEDNVRAVLGPELAGLIAHYECGMSIFGKASRIRRVLAATGTPAARALCVGDQVTDLEASRAEGVPFAAVAWGYGTPQSLAAHKPQWLLNDVRELVRLA</sequence>
<keyword evidence="1" id="KW-0378">Hydrolase</keyword>
<evidence type="ECO:0000313" key="2">
    <source>
        <dbReference type="Proteomes" id="UP000574067"/>
    </source>
</evidence>
<comment type="caution">
    <text evidence="1">The sequence shown here is derived from an EMBL/GenBank/DDBJ whole genome shotgun (WGS) entry which is preliminary data.</text>
</comment>
<dbReference type="GO" id="GO:0005829">
    <property type="term" value="C:cytosol"/>
    <property type="evidence" value="ECO:0007669"/>
    <property type="project" value="TreeGrafter"/>
</dbReference>
<dbReference type="Gene3D" id="1.10.150.240">
    <property type="entry name" value="Putative phosphatase, domain 2"/>
    <property type="match status" value="1"/>
</dbReference>
<dbReference type="SFLD" id="SFLDG01129">
    <property type="entry name" value="C1.5:_HAD__Beta-PGM__Phosphata"/>
    <property type="match status" value="1"/>
</dbReference>
<protein>
    <submittedName>
        <fullName evidence="1">HAD hydrolase-like protein</fullName>
    </submittedName>
</protein>
<dbReference type="InterPro" id="IPR050155">
    <property type="entry name" value="HAD-like_hydrolase_sf"/>
</dbReference>
<dbReference type="InterPro" id="IPR023198">
    <property type="entry name" value="PGP-like_dom2"/>
</dbReference>
<dbReference type="SFLD" id="SFLDS00003">
    <property type="entry name" value="Haloacid_Dehalogenase"/>
    <property type="match status" value="1"/>
</dbReference>
<dbReference type="GO" id="GO:0008967">
    <property type="term" value="F:phosphoglycolate phosphatase activity"/>
    <property type="evidence" value="ECO:0007669"/>
    <property type="project" value="TreeGrafter"/>
</dbReference>
<proteinExistence type="predicted"/>
<keyword evidence="2" id="KW-1185">Reference proteome</keyword>
<accession>A0A848FJB4</accession>
<dbReference type="EMBL" id="JABBFW010000031">
    <property type="protein sequence ID" value="NML18399.1"/>
    <property type="molecule type" value="Genomic_DNA"/>
</dbReference>
<dbReference type="PANTHER" id="PTHR43434">
    <property type="entry name" value="PHOSPHOGLYCOLATE PHOSPHATASE"/>
    <property type="match status" value="1"/>
</dbReference>
<dbReference type="InterPro" id="IPR041492">
    <property type="entry name" value="HAD_2"/>
</dbReference>
<organism evidence="1 2">
    <name type="scientific">Azohydromonas caseinilytica</name>
    <dbReference type="NCBI Taxonomy" id="2728836"/>
    <lineage>
        <taxon>Bacteria</taxon>
        <taxon>Pseudomonadati</taxon>
        <taxon>Pseudomonadota</taxon>
        <taxon>Betaproteobacteria</taxon>
        <taxon>Burkholderiales</taxon>
        <taxon>Sphaerotilaceae</taxon>
        <taxon>Azohydromonas</taxon>
    </lineage>
</organism>